<comment type="caution">
    <text evidence="2">The sequence shown here is derived from an EMBL/GenBank/DDBJ whole genome shotgun (WGS) entry which is preliminary data.</text>
</comment>
<accession>A0ABV4CEU4</accession>
<proteinExistence type="predicted"/>
<dbReference type="Gene3D" id="3.90.1200.10">
    <property type="match status" value="1"/>
</dbReference>
<evidence type="ECO:0000313" key="2">
    <source>
        <dbReference type="EMBL" id="MEY8039600.1"/>
    </source>
</evidence>
<name>A0ABV4CEU4_9PSEU</name>
<organism evidence="2 3">
    <name type="scientific">Saccharopolyspora cebuensis</name>
    <dbReference type="NCBI Taxonomy" id="418759"/>
    <lineage>
        <taxon>Bacteria</taxon>
        <taxon>Bacillati</taxon>
        <taxon>Actinomycetota</taxon>
        <taxon>Actinomycetes</taxon>
        <taxon>Pseudonocardiales</taxon>
        <taxon>Pseudonocardiaceae</taxon>
        <taxon>Saccharopolyspora</taxon>
    </lineage>
</organism>
<dbReference type="InterPro" id="IPR011009">
    <property type="entry name" value="Kinase-like_dom_sf"/>
</dbReference>
<protein>
    <submittedName>
        <fullName evidence="2">Phosphotransferase enzyme family protein</fullName>
    </submittedName>
</protein>
<dbReference type="InterPro" id="IPR002575">
    <property type="entry name" value="Aminoglycoside_PTrfase"/>
</dbReference>
<sequence length="324" mass="35672">MSAATVEVLRQVCDQVELDHREAELIRAGENTIYRLPGGVVARITRAGQTAAAQKELQVTRWLTSLGAPVVRPWGDLKAPVVVDDRAVTFWCELPPHEQGTTTDVARLVRELHSFELPTTLALPELAPFVHLAERIEGTSWLAPADRTWLHERLSELQAAYAELPAGIPWRLVHGDAWRGNVAATTTGPVLLDFERCAYGPPEWDLVSTAVSHVTTGWLDANTWADYCRAYGHDVTTWDGFQVLRDIRELRMTTMAAQIAETTPGRPRPVHPPPRLPTGTQRVSPVVRVATGAVTSQKQLGSPGLRYASVAVARGRGQIDHLCE</sequence>
<gene>
    <name evidence="2" type="ORF">AB8O55_09355</name>
</gene>
<keyword evidence="3" id="KW-1185">Reference proteome</keyword>
<reference evidence="2 3" key="1">
    <citation type="submission" date="2024-08" db="EMBL/GenBank/DDBJ databases">
        <title>Genome mining of Saccharopolyspora cebuensis PGLac3 from Nigerian medicinal plant.</title>
        <authorList>
            <person name="Ezeobiora C.E."/>
            <person name="Igbokwe N.H."/>
            <person name="Amin D.H."/>
            <person name="Mendie U.E."/>
        </authorList>
    </citation>
    <scope>NUCLEOTIDE SEQUENCE [LARGE SCALE GENOMIC DNA]</scope>
    <source>
        <strain evidence="2 3">PGLac3</strain>
    </source>
</reference>
<feature type="domain" description="Aminoglycoside phosphotransferase" evidence="1">
    <location>
        <begin position="38"/>
        <end position="240"/>
    </location>
</feature>
<dbReference type="Proteomes" id="UP001564626">
    <property type="component" value="Unassembled WGS sequence"/>
</dbReference>
<dbReference type="EMBL" id="JBGEHV010000012">
    <property type="protein sequence ID" value="MEY8039600.1"/>
    <property type="molecule type" value="Genomic_DNA"/>
</dbReference>
<dbReference type="SUPFAM" id="SSF56112">
    <property type="entry name" value="Protein kinase-like (PK-like)"/>
    <property type="match status" value="1"/>
</dbReference>
<evidence type="ECO:0000259" key="1">
    <source>
        <dbReference type="Pfam" id="PF01636"/>
    </source>
</evidence>
<evidence type="ECO:0000313" key="3">
    <source>
        <dbReference type="Proteomes" id="UP001564626"/>
    </source>
</evidence>
<dbReference type="RefSeq" id="WP_345359425.1">
    <property type="nucleotide sequence ID" value="NZ_BAABII010000004.1"/>
</dbReference>
<dbReference type="Pfam" id="PF01636">
    <property type="entry name" value="APH"/>
    <property type="match status" value="1"/>
</dbReference>